<reference evidence="3 4" key="1">
    <citation type="journal article" date="2014" name="Int. J. Syst. Evol. Microbiol.">
        <title>Nocardioides zeae sp. nov., isolated from the stem of Zea mays.</title>
        <authorList>
            <person name="Glaeser S.P."/>
            <person name="McInroy J.A."/>
            <person name="Busse H.J."/>
            <person name="Kampfer P."/>
        </authorList>
    </citation>
    <scope>NUCLEOTIDE SEQUENCE [LARGE SCALE GENOMIC DNA]</scope>
    <source>
        <strain evidence="3 4">JCM 30728</strain>
    </source>
</reference>
<dbReference type="AlphaFoldDB" id="A0A6P0HF78"/>
<dbReference type="EMBL" id="JAAGXA010000001">
    <property type="protein sequence ID" value="NEN77303.1"/>
    <property type="molecule type" value="Genomic_DNA"/>
</dbReference>
<organism evidence="3 4">
    <name type="scientific">Nocardioides zeae</name>
    <dbReference type="NCBI Taxonomy" id="1457234"/>
    <lineage>
        <taxon>Bacteria</taxon>
        <taxon>Bacillati</taxon>
        <taxon>Actinomycetota</taxon>
        <taxon>Actinomycetes</taxon>
        <taxon>Propionibacteriales</taxon>
        <taxon>Nocardioidaceae</taxon>
        <taxon>Nocardioides</taxon>
    </lineage>
</organism>
<dbReference type="InterPro" id="IPR000468">
    <property type="entry name" value="Barstar"/>
</dbReference>
<dbReference type="Pfam" id="PF01337">
    <property type="entry name" value="Barstar"/>
    <property type="match status" value="1"/>
</dbReference>
<accession>A0A6P0HF78</accession>
<evidence type="ECO:0000313" key="4">
    <source>
        <dbReference type="Proteomes" id="UP000468687"/>
    </source>
</evidence>
<dbReference type="Proteomes" id="UP000468687">
    <property type="component" value="Unassembled WGS sequence"/>
</dbReference>
<keyword evidence="4" id="KW-1185">Reference proteome</keyword>
<dbReference type="SUPFAM" id="SSF52038">
    <property type="entry name" value="Barstar-related"/>
    <property type="match status" value="1"/>
</dbReference>
<comment type="similarity">
    <text evidence="1">Belongs to the barstar family.</text>
</comment>
<name>A0A6P0HF78_9ACTN</name>
<evidence type="ECO:0000259" key="2">
    <source>
        <dbReference type="Pfam" id="PF01337"/>
    </source>
</evidence>
<evidence type="ECO:0000313" key="3">
    <source>
        <dbReference type="EMBL" id="NEN77303.1"/>
    </source>
</evidence>
<feature type="domain" description="Barstar (barnase inhibitor)" evidence="2">
    <location>
        <begin position="8"/>
        <end position="104"/>
    </location>
</feature>
<sequence length="118" mass="12400">MSLETTRVEIDASQWADLEEALSALARALRFPDYFGGNLDALVDCLRDVVDGDDRIGLPSRALAVDVRGYSRFAARSAGPASRLEATVADVSSEAAADGFTLTWNLDGRAPVTGGGAP</sequence>
<protein>
    <submittedName>
        <fullName evidence="3">Barstar family protein</fullName>
    </submittedName>
</protein>
<dbReference type="InterPro" id="IPR035905">
    <property type="entry name" value="Barstar-like_sf"/>
</dbReference>
<comment type="caution">
    <text evidence="3">The sequence shown here is derived from an EMBL/GenBank/DDBJ whole genome shotgun (WGS) entry which is preliminary data.</text>
</comment>
<proteinExistence type="inferred from homology"/>
<gene>
    <name evidence="3" type="ORF">G3T38_03335</name>
</gene>
<dbReference type="Gene3D" id="3.30.370.10">
    <property type="entry name" value="Barstar-like"/>
    <property type="match status" value="1"/>
</dbReference>
<dbReference type="RefSeq" id="WP_163770605.1">
    <property type="nucleotide sequence ID" value="NZ_JAAGXA010000001.1"/>
</dbReference>
<evidence type="ECO:0000256" key="1">
    <source>
        <dbReference type="ARBA" id="ARBA00006845"/>
    </source>
</evidence>